<evidence type="ECO:0000256" key="1">
    <source>
        <dbReference type="SAM" id="MobiDB-lite"/>
    </source>
</evidence>
<accession>A0A9K3KHZ3</accession>
<dbReference type="EMBL" id="JAGRRH010000023">
    <property type="protein sequence ID" value="KAG7343972.1"/>
    <property type="molecule type" value="Genomic_DNA"/>
</dbReference>
<feature type="compositionally biased region" description="Basic and acidic residues" evidence="1">
    <location>
        <begin position="19"/>
        <end position="33"/>
    </location>
</feature>
<dbReference type="Proteomes" id="UP000693970">
    <property type="component" value="Unassembled WGS sequence"/>
</dbReference>
<reference evidence="2" key="1">
    <citation type="journal article" date="2021" name="Sci. Rep.">
        <title>Diploid genomic architecture of Nitzschia inconspicua, an elite biomass production diatom.</title>
        <authorList>
            <person name="Oliver A."/>
            <person name="Podell S."/>
            <person name="Pinowska A."/>
            <person name="Traller J.C."/>
            <person name="Smith S.R."/>
            <person name="McClure R."/>
            <person name="Beliaev A."/>
            <person name="Bohutskyi P."/>
            <person name="Hill E.A."/>
            <person name="Rabines A."/>
            <person name="Zheng H."/>
            <person name="Allen L.Z."/>
            <person name="Kuo A."/>
            <person name="Grigoriev I.V."/>
            <person name="Allen A.E."/>
            <person name="Hazlebeck D."/>
            <person name="Allen E.E."/>
        </authorList>
    </citation>
    <scope>NUCLEOTIDE SEQUENCE</scope>
    <source>
        <strain evidence="2">Hildebrandi</strain>
    </source>
</reference>
<reference evidence="2" key="2">
    <citation type="submission" date="2021-04" db="EMBL/GenBank/DDBJ databases">
        <authorList>
            <person name="Podell S."/>
        </authorList>
    </citation>
    <scope>NUCLEOTIDE SEQUENCE</scope>
    <source>
        <strain evidence="2">Hildebrandi</strain>
    </source>
</reference>
<feature type="compositionally biased region" description="Polar residues" evidence="1">
    <location>
        <begin position="203"/>
        <end position="221"/>
    </location>
</feature>
<gene>
    <name evidence="2" type="ORF">IV203_021980</name>
</gene>
<evidence type="ECO:0000313" key="3">
    <source>
        <dbReference type="Proteomes" id="UP000693970"/>
    </source>
</evidence>
<evidence type="ECO:0000313" key="2">
    <source>
        <dbReference type="EMBL" id="KAG7343972.1"/>
    </source>
</evidence>
<dbReference type="AlphaFoldDB" id="A0A9K3KHZ3"/>
<feature type="region of interest" description="Disordered" evidence="1">
    <location>
        <begin position="1"/>
        <end position="89"/>
    </location>
</feature>
<name>A0A9K3KHZ3_9STRA</name>
<protein>
    <submittedName>
        <fullName evidence="2">Uncharacterized protein</fullName>
    </submittedName>
</protein>
<feature type="compositionally biased region" description="Basic and acidic residues" evidence="1">
    <location>
        <begin position="51"/>
        <end position="67"/>
    </location>
</feature>
<feature type="region of interest" description="Disordered" evidence="1">
    <location>
        <begin position="193"/>
        <end position="229"/>
    </location>
</feature>
<keyword evidence="3" id="KW-1185">Reference proteome</keyword>
<organism evidence="2 3">
    <name type="scientific">Nitzschia inconspicua</name>
    <dbReference type="NCBI Taxonomy" id="303405"/>
    <lineage>
        <taxon>Eukaryota</taxon>
        <taxon>Sar</taxon>
        <taxon>Stramenopiles</taxon>
        <taxon>Ochrophyta</taxon>
        <taxon>Bacillariophyta</taxon>
        <taxon>Bacillariophyceae</taxon>
        <taxon>Bacillariophycidae</taxon>
        <taxon>Bacillariales</taxon>
        <taxon>Bacillariaceae</taxon>
        <taxon>Nitzschia</taxon>
    </lineage>
</organism>
<sequence>MYVLAQSGTPTRKVGIGRYGEDERQTPVPENRRGSTKTPPLRRPMTISLEVSRHQTVEDLKPVDSSESRISITSSNNEGSSRSGKEPMPSKHIMEFKSLFVPKQLENVLDFHPEISRESVSSPEISLCHLSRASSISEISFNERDWIIDDYSSDSESICVQRNMVSAKDWEGIILAASCHDYEQGDKVGSIPCNSNLKEETSHTQSTEPENSRSIKGTNTPTHRHQGGSCRENLNAIDRWCGPEIFDDSFHAPLSPPQRRPSLPPKPPPQLNRDIYIDIDLREFARNNAHLFCS</sequence>
<feature type="compositionally biased region" description="Low complexity" evidence="1">
    <location>
        <begin position="68"/>
        <end position="78"/>
    </location>
</feature>
<proteinExistence type="predicted"/>
<comment type="caution">
    <text evidence="2">The sequence shown here is derived from an EMBL/GenBank/DDBJ whole genome shotgun (WGS) entry which is preliminary data.</text>
</comment>
<feature type="compositionally biased region" description="Polar residues" evidence="1">
    <location>
        <begin position="1"/>
        <end position="10"/>
    </location>
</feature>
<feature type="compositionally biased region" description="Pro residues" evidence="1">
    <location>
        <begin position="254"/>
        <end position="270"/>
    </location>
</feature>
<feature type="region of interest" description="Disordered" evidence="1">
    <location>
        <begin position="251"/>
        <end position="271"/>
    </location>
</feature>